<comment type="caution">
    <text evidence="1">The sequence shown here is derived from an EMBL/GenBank/DDBJ whole genome shotgun (WGS) entry which is preliminary data.</text>
</comment>
<keyword evidence="2" id="KW-1185">Reference proteome</keyword>
<dbReference type="Proteomes" id="UP001284537">
    <property type="component" value="Unassembled WGS sequence"/>
</dbReference>
<gene>
    <name evidence="1" type="ORF">QLH52_11990</name>
</gene>
<dbReference type="EMBL" id="JAXARY010000010">
    <property type="protein sequence ID" value="MDX8128006.1"/>
    <property type="molecule type" value="Genomic_DNA"/>
</dbReference>
<evidence type="ECO:0000313" key="1">
    <source>
        <dbReference type="EMBL" id="MDX8128006.1"/>
    </source>
</evidence>
<evidence type="ECO:0000313" key="2">
    <source>
        <dbReference type="Proteomes" id="UP001284537"/>
    </source>
</evidence>
<reference evidence="1 2" key="1">
    <citation type="submission" date="2023-11" db="EMBL/GenBank/DDBJ databases">
        <authorList>
            <person name="Ouyang M.-Y."/>
        </authorList>
    </citation>
    <scope>NUCLEOTIDE SEQUENCE [LARGE SCALE GENOMIC DNA]</scope>
    <source>
        <strain evidence="1 2">OY6</strain>
    </source>
</reference>
<sequence>MINPASQLSGDERDYIRQHKPEILAFIAGKSPRQLVDEYPQPIEVWTPLGKGFFVKANSAEHATNLRRWNPAPE</sequence>
<name>A0ABU4UFR9_9GAMM</name>
<organism evidence="1 2">
    <name type="scientific">Methylomonas defluvii</name>
    <dbReference type="NCBI Taxonomy" id="3045149"/>
    <lineage>
        <taxon>Bacteria</taxon>
        <taxon>Pseudomonadati</taxon>
        <taxon>Pseudomonadota</taxon>
        <taxon>Gammaproteobacteria</taxon>
        <taxon>Methylococcales</taxon>
        <taxon>Methylococcaceae</taxon>
        <taxon>Methylomonas</taxon>
    </lineage>
</organism>
<dbReference type="RefSeq" id="WP_319961699.1">
    <property type="nucleotide sequence ID" value="NZ_JAXARY010000010.1"/>
</dbReference>
<accession>A0ABU4UFR9</accession>
<protein>
    <submittedName>
        <fullName evidence="1">Uncharacterized protein</fullName>
    </submittedName>
</protein>
<proteinExistence type="predicted"/>